<dbReference type="Gene3D" id="3.40.50.720">
    <property type="entry name" value="NAD(P)-binding Rossmann-like Domain"/>
    <property type="match status" value="1"/>
</dbReference>
<dbReference type="PRINTS" id="PR00081">
    <property type="entry name" value="GDHRDH"/>
</dbReference>
<dbReference type="InterPro" id="IPR036291">
    <property type="entry name" value="NAD(P)-bd_dom_sf"/>
</dbReference>
<evidence type="ECO:0000256" key="1">
    <source>
        <dbReference type="ARBA" id="ARBA00006484"/>
    </source>
</evidence>
<dbReference type="KEGG" id="cpor:BED41_04325"/>
<proteinExistence type="inferred from homology"/>
<dbReference type="Pfam" id="PF13561">
    <property type="entry name" value="adh_short_C2"/>
    <property type="match status" value="1"/>
</dbReference>
<evidence type="ECO:0000313" key="3">
    <source>
        <dbReference type="Proteomes" id="UP000093044"/>
    </source>
</evidence>
<dbReference type="STRING" id="1197717.BED41_04325"/>
<keyword evidence="3" id="KW-1185">Reference proteome</keyword>
<protein>
    <recommendedName>
        <fullName evidence="4">Short-chain dehydrogenase</fullName>
    </recommendedName>
</protein>
<name>A0A1B2I320_9BACT</name>
<dbReference type="AlphaFoldDB" id="A0A1B2I320"/>
<dbReference type="GeneID" id="83057080"/>
<dbReference type="GO" id="GO:0016616">
    <property type="term" value="F:oxidoreductase activity, acting on the CH-OH group of donors, NAD or NADP as acceptor"/>
    <property type="evidence" value="ECO:0007669"/>
    <property type="project" value="TreeGrafter"/>
</dbReference>
<dbReference type="PROSITE" id="PS00061">
    <property type="entry name" value="ADH_SHORT"/>
    <property type="match status" value="1"/>
</dbReference>
<sequence>MRFLRKVVMITGASGGIGQALAKGFAREGATIALVGRNKERTEEIARRTGAVYHSTLEITKSENCKKIIDDVFNLTGSLDVLVNNAGAMFRGDVVDTPDDEWLKLFDINVHAVFYLSREAIRLMREHKIAGNIVQVASNSALSGRKGHIAYATTKGAVVQMTRCMALDCASDGIRINAVCPGATDTAMPMSKHSAPISRERLLENCRQSIPLQRIADPEEVVRSILFLASEDSSYVTGTTLSVDGGTTA</sequence>
<dbReference type="Proteomes" id="UP000093044">
    <property type="component" value="Chromosome"/>
</dbReference>
<evidence type="ECO:0000313" key="2">
    <source>
        <dbReference type="EMBL" id="ANZ44381.1"/>
    </source>
</evidence>
<dbReference type="PANTHER" id="PTHR42760">
    <property type="entry name" value="SHORT-CHAIN DEHYDROGENASES/REDUCTASES FAMILY MEMBER"/>
    <property type="match status" value="1"/>
</dbReference>
<dbReference type="CDD" id="cd05233">
    <property type="entry name" value="SDR_c"/>
    <property type="match status" value="1"/>
</dbReference>
<dbReference type="FunFam" id="3.40.50.720:FF:000084">
    <property type="entry name" value="Short-chain dehydrogenase reductase"/>
    <property type="match status" value="1"/>
</dbReference>
<dbReference type="InterPro" id="IPR002347">
    <property type="entry name" value="SDR_fam"/>
</dbReference>
<dbReference type="RefSeq" id="WP_066743455.1">
    <property type="nucleotide sequence ID" value="NZ_CAUFKJ010000028.1"/>
</dbReference>
<dbReference type="SUPFAM" id="SSF51735">
    <property type="entry name" value="NAD(P)-binding Rossmann-fold domains"/>
    <property type="match status" value="1"/>
</dbReference>
<reference evidence="2" key="1">
    <citation type="submission" date="2016-08" db="EMBL/GenBank/DDBJ databases">
        <title>Complete genome of Cloacibacillus porcorum.</title>
        <authorList>
            <person name="Looft T."/>
            <person name="Bayles D.O."/>
            <person name="Alt D.P."/>
        </authorList>
    </citation>
    <scope>NUCLEOTIDE SEQUENCE [LARGE SCALE GENOMIC DNA]</scope>
    <source>
        <strain evidence="2">CL-84</strain>
    </source>
</reference>
<dbReference type="EMBL" id="CP016757">
    <property type="protein sequence ID" value="ANZ44381.1"/>
    <property type="molecule type" value="Genomic_DNA"/>
</dbReference>
<evidence type="ECO:0008006" key="4">
    <source>
        <dbReference type="Google" id="ProtNLM"/>
    </source>
</evidence>
<dbReference type="PRINTS" id="PR00080">
    <property type="entry name" value="SDRFAMILY"/>
</dbReference>
<accession>A0A1B2I320</accession>
<gene>
    <name evidence="2" type="ORF">BED41_04325</name>
</gene>
<organism evidence="2 3">
    <name type="scientific">Cloacibacillus porcorum</name>
    <dbReference type="NCBI Taxonomy" id="1197717"/>
    <lineage>
        <taxon>Bacteria</taxon>
        <taxon>Thermotogati</taxon>
        <taxon>Synergistota</taxon>
        <taxon>Synergistia</taxon>
        <taxon>Synergistales</taxon>
        <taxon>Synergistaceae</taxon>
        <taxon>Cloacibacillus</taxon>
    </lineage>
</organism>
<comment type="similarity">
    <text evidence="1">Belongs to the short-chain dehydrogenases/reductases (SDR) family.</text>
</comment>
<dbReference type="InterPro" id="IPR020904">
    <property type="entry name" value="Sc_DH/Rdtase_CS"/>
</dbReference>